<name>A0A255H9J1_9ACTN</name>
<dbReference type="EMBL" id="NMVQ01000003">
    <property type="protein sequence ID" value="OYO24478.1"/>
    <property type="molecule type" value="Genomic_DNA"/>
</dbReference>
<sequence length="260" mass="27622">MQADSSGGGTAGDAVLSRTCDAGILTDIIGGINTIIDGFQGIFDTAMGFVQNAIDWANRLTLGTIPWLDDVLNACKEARQAVNRAIDKIQEGLKGLEAPWYMKCVGEKLRDGMGPRIEEFAQSLDPATLRCKQSWKGKGADAFFASADKQKKAADETLSGVRQFGDRMVQMADQGIVATVAFLFAIVILSIKIAVAIAKLPAVPVGTLLGTVELWALVAECIALIAAFVAYVLNASSQAERFTASVRDVPMKGAWPQPAA</sequence>
<protein>
    <submittedName>
        <fullName evidence="2">Uncharacterized protein</fullName>
    </submittedName>
</protein>
<dbReference type="RefSeq" id="WP_094362786.1">
    <property type="nucleotide sequence ID" value="NZ_NMVQ01000003.1"/>
</dbReference>
<dbReference type="InterPro" id="IPR036689">
    <property type="entry name" value="ESAT-6-like_sf"/>
</dbReference>
<keyword evidence="3" id="KW-1185">Reference proteome</keyword>
<comment type="caution">
    <text evidence="2">The sequence shown here is derived from an EMBL/GenBank/DDBJ whole genome shotgun (WGS) entry which is preliminary data.</text>
</comment>
<feature type="transmembrane region" description="Helical" evidence="1">
    <location>
        <begin position="176"/>
        <end position="202"/>
    </location>
</feature>
<keyword evidence="1" id="KW-1133">Transmembrane helix</keyword>
<evidence type="ECO:0000313" key="3">
    <source>
        <dbReference type="Proteomes" id="UP000216311"/>
    </source>
</evidence>
<dbReference type="SUPFAM" id="SSF140453">
    <property type="entry name" value="EsxAB dimer-like"/>
    <property type="match status" value="1"/>
</dbReference>
<organism evidence="2 3">
    <name type="scientific">Enemella dayhoffiae</name>
    <dbReference type="NCBI Taxonomy" id="2016507"/>
    <lineage>
        <taxon>Bacteria</taxon>
        <taxon>Bacillati</taxon>
        <taxon>Actinomycetota</taxon>
        <taxon>Actinomycetes</taxon>
        <taxon>Propionibacteriales</taxon>
        <taxon>Propionibacteriaceae</taxon>
        <taxon>Enemella</taxon>
    </lineage>
</organism>
<dbReference type="AlphaFoldDB" id="A0A255H9J1"/>
<gene>
    <name evidence="2" type="ORF">CGZ93_03570</name>
</gene>
<dbReference type="OrthoDB" id="4746246at2"/>
<proteinExistence type="predicted"/>
<dbReference type="Proteomes" id="UP000216311">
    <property type="component" value="Unassembled WGS sequence"/>
</dbReference>
<keyword evidence="1" id="KW-0472">Membrane</keyword>
<feature type="transmembrane region" description="Helical" evidence="1">
    <location>
        <begin position="214"/>
        <end position="233"/>
    </location>
</feature>
<reference evidence="2 3" key="1">
    <citation type="submission" date="2017-07" db="EMBL/GenBank/DDBJ databases">
        <title>Draft whole genome sequences of clinical Proprionibacteriaceae strains.</title>
        <authorList>
            <person name="Bernier A.-M."/>
            <person name="Bernard K."/>
            <person name="Domingo M.-C."/>
        </authorList>
    </citation>
    <scope>NUCLEOTIDE SEQUENCE [LARGE SCALE GENOMIC DNA]</scope>
    <source>
        <strain evidence="2 3">NML 130396</strain>
    </source>
</reference>
<evidence type="ECO:0000313" key="2">
    <source>
        <dbReference type="EMBL" id="OYO24478.1"/>
    </source>
</evidence>
<accession>A0A255H9J1</accession>
<keyword evidence="1" id="KW-0812">Transmembrane</keyword>
<evidence type="ECO:0000256" key="1">
    <source>
        <dbReference type="SAM" id="Phobius"/>
    </source>
</evidence>